<dbReference type="PRINTS" id="PR00081">
    <property type="entry name" value="GDHRDH"/>
</dbReference>
<dbReference type="InterPro" id="IPR002347">
    <property type="entry name" value="SDR_fam"/>
</dbReference>
<evidence type="ECO:0000313" key="4">
    <source>
        <dbReference type="Proteomes" id="UP000317494"/>
    </source>
</evidence>
<sequence length="316" mass="34990">MMRKSRFSVDDIPKLDGKNIIITGANVGLGFVTALECARKGAHITLACRSQGRAESAMCDIKTQFPDAKLEFLALDLQDMKQTKEAAEKWLSKGLPLHVLVNNAGIMAPPFSKTKDGIESQFGTNHIGHFVFTLTLLPRIIESQPSRIVNLASVGHNFTPTRYFANGFIPLDVINDETKLGIWERYGISKLSNILFTLELNRKLKDHKVYCNSCHPGFVATELMRGPVASYGSLMGTMNKIYEAFFTVKPEIGARTQIYLATSGEVERKSIRGLYLVPTAKIRPPSKLGQRKELAAELWDMSMNIVSGTGIQLPSI</sequence>
<reference evidence="4 5" key="1">
    <citation type="journal article" date="2019" name="Sci. Rep.">
        <title>Comparative genomics of chytrid fungi reveal insights into the obligate biotrophic and pathogenic lifestyle of Synchytrium endobioticum.</title>
        <authorList>
            <person name="van de Vossenberg B.T.L.H."/>
            <person name="Warris S."/>
            <person name="Nguyen H.D.T."/>
            <person name="van Gent-Pelzer M.P.E."/>
            <person name="Joly D.L."/>
            <person name="van de Geest H.C."/>
            <person name="Bonants P.J.M."/>
            <person name="Smith D.S."/>
            <person name="Levesque C.A."/>
            <person name="van der Lee T.A.J."/>
        </authorList>
    </citation>
    <scope>NUCLEOTIDE SEQUENCE [LARGE SCALE GENOMIC DNA]</scope>
    <source>
        <strain evidence="2 5">LEV6574</strain>
        <strain evidence="3 4">MB42</strain>
    </source>
</reference>
<protein>
    <submittedName>
        <fullName evidence="2">Uncharacterized protein</fullName>
    </submittedName>
</protein>
<dbReference type="Pfam" id="PF00106">
    <property type="entry name" value="adh_short"/>
    <property type="match status" value="1"/>
</dbReference>
<dbReference type="VEuPathDB" id="FungiDB:SeMB42_g02610"/>
<evidence type="ECO:0000256" key="1">
    <source>
        <dbReference type="ARBA" id="ARBA00023002"/>
    </source>
</evidence>
<dbReference type="AlphaFoldDB" id="A0A507CZA3"/>
<dbReference type="OrthoDB" id="191139at2759"/>
<dbReference type="PANTHER" id="PTHR43157:SF31">
    <property type="entry name" value="PHOSPHATIDYLINOSITOL-GLYCAN BIOSYNTHESIS CLASS F PROTEIN"/>
    <property type="match status" value="1"/>
</dbReference>
<organism evidence="2 5">
    <name type="scientific">Synchytrium endobioticum</name>
    <dbReference type="NCBI Taxonomy" id="286115"/>
    <lineage>
        <taxon>Eukaryota</taxon>
        <taxon>Fungi</taxon>
        <taxon>Fungi incertae sedis</taxon>
        <taxon>Chytridiomycota</taxon>
        <taxon>Chytridiomycota incertae sedis</taxon>
        <taxon>Chytridiomycetes</taxon>
        <taxon>Synchytriales</taxon>
        <taxon>Synchytriaceae</taxon>
        <taxon>Synchytrium</taxon>
    </lineage>
</organism>
<evidence type="ECO:0000313" key="5">
    <source>
        <dbReference type="Proteomes" id="UP000320475"/>
    </source>
</evidence>
<keyword evidence="4" id="KW-1185">Reference proteome</keyword>
<proteinExistence type="predicted"/>
<dbReference type="EMBL" id="QEAM01000191">
    <property type="protein sequence ID" value="TPX44240.1"/>
    <property type="molecule type" value="Genomic_DNA"/>
</dbReference>
<dbReference type="Gene3D" id="3.40.50.720">
    <property type="entry name" value="NAD(P)-binding Rossmann-like Domain"/>
    <property type="match status" value="1"/>
</dbReference>
<dbReference type="SUPFAM" id="SSF51735">
    <property type="entry name" value="NAD(P)-binding Rossmann-fold domains"/>
    <property type="match status" value="1"/>
</dbReference>
<gene>
    <name evidence="2" type="ORF">SeLEV6574_g04621</name>
    <name evidence="3" type="ORF">SeMB42_g02610</name>
</gene>
<dbReference type="GO" id="GO:0016491">
    <property type="term" value="F:oxidoreductase activity"/>
    <property type="evidence" value="ECO:0007669"/>
    <property type="project" value="UniProtKB-KW"/>
</dbReference>
<evidence type="ECO:0000313" key="3">
    <source>
        <dbReference type="EMBL" id="TPX49388.1"/>
    </source>
</evidence>
<dbReference type="Proteomes" id="UP000320475">
    <property type="component" value="Unassembled WGS sequence"/>
</dbReference>
<dbReference type="EMBL" id="QEAN01000083">
    <property type="protein sequence ID" value="TPX49388.1"/>
    <property type="molecule type" value="Genomic_DNA"/>
</dbReference>
<accession>A0A507CZA3</accession>
<name>A0A507CZA3_9FUNG</name>
<comment type="caution">
    <text evidence="2">The sequence shown here is derived from an EMBL/GenBank/DDBJ whole genome shotgun (WGS) entry which is preliminary data.</text>
</comment>
<evidence type="ECO:0000313" key="2">
    <source>
        <dbReference type="EMBL" id="TPX44240.1"/>
    </source>
</evidence>
<dbReference type="Proteomes" id="UP000317494">
    <property type="component" value="Unassembled WGS sequence"/>
</dbReference>
<dbReference type="PANTHER" id="PTHR43157">
    <property type="entry name" value="PHOSPHATIDYLINOSITOL-GLYCAN BIOSYNTHESIS CLASS F PROTEIN-RELATED"/>
    <property type="match status" value="1"/>
</dbReference>
<dbReference type="CDD" id="cd05327">
    <property type="entry name" value="retinol-DH_like_SDR_c_like"/>
    <property type="match status" value="1"/>
</dbReference>
<dbReference type="InterPro" id="IPR036291">
    <property type="entry name" value="NAD(P)-bd_dom_sf"/>
</dbReference>
<dbReference type="STRING" id="286115.A0A507CZA3"/>
<keyword evidence="1" id="KW-0560">Oxidoreductase</keyword>